<dbReference type="GO" id="GO:0046496">
    <property type="term" value="P:nicotinamide nucleotide metabolic process"/>
    <property type="evidence" value="ECO:0007669"/>
    <property type="project" value="UniProtKB-UniRule"/>
</dbReference>
<evidence type="ECO:0000256" key="1">
    <source>
        <dbReference type="ARBA" id="ARBA00006001"/>
    </source>
</evidence>
<feature type="binding site" evidence="11">
    <location>
        <position position="539"/>
    </location>
    <ligand>
        <name>AMP</name>
        <dbReference type="ChEBI" id="CHEBI:456215"/>
    </ligand>
</feature>
<evidence type="ECO:0000259" key="13">
    <source>
        <dbReference type="PROSITE" id="PS51383"/>
    </source>
</evidence>
<proteinExistence type="inferred from homology"/>
<keyword evidence="12" id="KW-0479">Metal-binding</keyword>
<dbReference type="EMBL" id="AE013598">
    <property type="protein sequence ID" value="AAW75989.1"/>
    <property type="molecule type" value="Genomic_DNA"/>
</dbReference>
<evidence type="ECO:0000256" key="3">
    <source>
        <dbReference type="ARBA" id="ARBA00022741"/>
    </source>
</evidence>
<evidence type="ECO:0000256" key="9">
    <source>
        <dbReference type="ARBA" id="ARBA00048238"/>
    </source>
</evidence>
<dbReference type="InterPro" id="IPR000631">
    <property type="entry name" value="CARKD"/>
</dbReference>
<comment type="function">
    <text evidence="8">Bifunctional enzyme that catalyzes the epimerization of the S- and R-forms of NAD(P)HX and the dehydration of the S-form of NAD(P)HX at the expense of ADP, which is converted to AMP. This allows the repair of both epimers of NAD(P)HX, a damaged form of NAD(P)H that is a result of enzymatic or heat-dependent hydration.</text>
</comment>
<dbReference type="SUPFAM" id="SSF53613">
    <property type="entry name" value="Ribokinase-like"/>
    <property type="match status" value="1"/>
</dbReference>
<evidence type="ECO:0000256" key="7">
    <source>
        <dbReference type="ARBA" id="ARBA00023239"/>
    </source>
</evidence>
<gene>
    <name evidence="12" type="primary">nnrE</name>
    <name evidence="11" type="synonym">nnrD</name>
    <name evidence="15" type="ordered locus">XOO2735</name>
</gene>
<feature type="domain" description="YjeF C-terminal" evidence="13">
    <location>
        <begin position="330"/>
        <end position="598"/>
    </location>
</feature>
<evidence type="ECO:0000313" key="16">
    <source>
        <dbReference type="Proteomes" id="UP000006735"/>
    </source>
</evidence>
<evidence type="ECO:0000256" key="5">
    <source>
        <dbReference type="ARBA" id="ARBA00022857"/>
    </source>
</evidence>
<evidence type="ECO:0000256" key="8">
    <source>
        <dbReference type="ARBA" id="ARBA00025153"/>
    </source>
</evidence>
<comment type="cofactor">
    <cofactor evidence="11">
        <name>Mg(2+)</name>
        <dbReference type="ChEBI" id="CHEBI:18420"/>
    </cofactor>
</comment>
<dbReference type="HOGENOM" id="CLU_024853_4_3_6"/>
<keyword evidence="12" id="KW-0413">Isomerase</keyword>
<dbReference type="GO" id="GO:0052855">
    <property type="term" value="F:ADP-dependent NAD(P)H-hydrate dehydratase activity"/>
    <property type="evidence" value="ECO:0007669"/>
    <property type="project" value="UniProtKB-UniRule"/>
</dbReference>
<keyword evidence="12" id="KW-0630">Potassium</keyword>
<dbReference type="FunFam" id="3.40.1190.20:FF:000017">
    <property type="entry name" value="Multifunctional fusion protein"/>
    <property type="match status" value="1"/>
</dbReference>
<comment type="caution">
    <text evidence="12">Lacks conserved residue(s) required for the propagation of feature annotation.</text>
</comment>
<comment type="function">
    <text evidence="11">Catalyzes the dehydration of the S-form of NAD(P)HX at the expense of ADP, which is converted to AMP. Together with NAD(P)HX epimerase, which catalyzes the epimerization of the S- and R-forms, the enzyme allows the repair of both epimers of NAD(P)HX, a damaged form of NAD(P)H that is a result of enzymatic or heat-dependent hydration.</text>
</comment>
<dbReference type="Gene3D" id="3.40.1190.20">
    <property type="match status" value="1"/>
</dbReference>
<dbReference type="Pfam" id="PF03853">
    <property type="entry name" value="YjeF_N"/>
    <property type="match status" value="1"/>
</dbReference>
<evidence type="ECO:0000256" key="6">
    <source>
        <dbReference type="ARBA" id="ARBA00023027"/>
    </source>
</evidence>
<sequence length="601" mass="61218">MQGVPGLGVVLAAVIHAHRQHAQGAGYQLLRARALVAVLGHPMHGAVQAFFQPPAQMHLVFAQLDAGDAAALKAGLARKHANARSGIGRVGAGKDGGHGDQYRIPGMYAPLDLYDTAAARTLDAQATTLLGGDGYILMQRAGQAAWQWLLERWPQARRIVVVCGTGNNGGDGYVLARLAHRAGRQVRVVHLPEHGPGSDLAQRACTDYLAVGGAIELFPYPLAQADVIVDALFGIGLNRAPDDAAAALIDAMNAAGVPVLALDVPSGIDADHGVAFGAAVNAALTLQFIVPHLGLSTGDALEHAGERAVASLEVPAAAFDGLTPAAHSWNGDALRAQLRPRRRNTHKGESGRVLCVGGNLGSGGAIMLTAEAALRSGAGLVQVATRAEHVTPLLARCPEAMVRAVQADDDVAALANAADAVALGPGLGQDAWAQALWRAALGTDTAVVIDADGLNLLAGNAVPARGPRILTPHPGEAGRLLGRSTAQIQRDRPAAAAALAKRYHAVAVLKGAGTVVAAPDALPRIIDAGNPGMAVGGMGDLLTGVIAALLGQGWSPFDAASLGALLHACAGDAAARAGERGLLPTDLLPELRRLANAGAIA</sequence>
<dbReference type="InterPro" id="IPR017953">
    <property type="entry name" value="Carbohydrate_kinase_pred_CS"/>
</dbReference>
<dbReference type="SUPFAM" id="SSF64153">
    <property type="entry name" value="YjeF N-terminal domain-like"/>
    <property type="match status" value="1"/>
</dbReference>
<dbReference type="GO" id="GO:0005524">
    <property type="term" value="F:ATP binding"/>
    <property type="evidence" value="ECO:0007669"/>
    <property type="project" value="UniProtKB-KW"/>
</dbReference>
<comment type="catalytic activity">
    <reaction evidence="9 11">
        <text>(6S)-NADHX + ADP = AMP + phosphate + NADH + H(+)</text>
        <dbReference type="Rhea" id="RHEA:32223"/>
        <dbReference type="ChEBI" id="CHEBI:15378"/>
        <dbReference type="ChEBI" id="CHEBI:43474"/>
        <dbReference type="ChEBI" id="CHEBI:57945"/>
        <dbReference type="ChEBI" id="CHEBI:64074"/>
        <dbReference type="ChEBI" id="CHEBI:456215"/>
        <dbReference type="ChEBI" id="CHEBI:456216"/>
        <dbReference type="EC" id="4.2.1.136"/>
    </reaction>
</comment>
<dbReference type="SMR" id="Q5GZ82"/>
<feature type="binding site" evidence="11">
    <location>
        <position position="473"/>
    </location>
    <ligand>
        <name>(6S)-NADPHX</name>
        <dbReference type="ChEBI" id="CHEBI:64076"/>
    </ligand>
</feature>
<comment type="function">
    <text evidence="12">Catalyzes the epimerization of the S- and R-forms of NAD(P)HX, a damaged form of NAD(P)H that is a result of enzymatic or heat-dependent hydration. This is a prerequisite for the S-specific NAD(P)H-hydrate dehydratase to allow the repair of both epimers of NAD(P)HX.</text>
</comment>
<keyword evidence="7 11" id="KW-0456">Lyase</keyword>
<evidence type="ECO:0000256" key="10">
    <source>
        <dbReference type="ARBA" id="ARBA00049209"/>
    </source>
</evidence>
<feature type="binding site" evidence="12">
    <location>
        <position position="266"/>
    </location>
    <ligand>
        <name>K(+)</name>
        <dbReference type="ChEBI" id="CHEBI:29103"/>
    </ligand>
</feature>
<feature type="binding site" evidence="12">
    <location>
        <begin position="167"/>
        <end position="171"/>
    </location>
    <ligand>
        <name>(6S)-NADPHX</name>
        <dbReference type="ChEBI" id="CHEBI:64076"/>
    </ligand>
</feature>
<dbReference type="GO" id="GO:0016301">
    <property type="term" value="F:kinase activity"/>
    <property type="evidence" value="ECO:0007669"/>
    <property type="project" value="UniProtKB-KW"/>
</dbReference>
<comment type="cofactor">
    <cofactor evidence="12">
        <name>K(+)</name>
        <dbReference type="ChEBI" id="CHEBI:29103"/>
    </cofactor>
    <text evidence="12">Binds 1 potassium ion per subunit.</text>
</comment>
<keyword evidence="3 11" id="KW-0547">Nucleotide-binding</keyword>
<dbReference type="GO" id="GO:0046872">
    <property type="term" value="F:metal ion binding"/>
    <property type="evidence" value="ECO:0007669"/>
    <property type="project" value="UniProtKB-KW"/>
</dbReference>
<dbReference type="Pfam" id="PF01256">
    <property type="entry name" value="Carb_kinase"/>
    <property type="match status" value="1"/>
</dbReference>
<dbReference type="PANTHER" id="PTHR12592">
    <property type="entry name" value="ATP-DEPENDENT (S)-NAD(P)H-HYDRATE DEHYDRATASE FAMILY MEMBER"/>
    <property type="match status" value="1"/>
</dbReference>
<comment type="similarity">
    <text evidence="2">In the C-terminal section; belongs to the NnrD/CARKD family.</text>
</comment>
<dbReference type="NCBIfam" id="TIGR00197">
    <property type="entry name" value="yjeF_nterm"/>
    <property type="match status" value="1"/>
</dbReference>
<feature type="binding site" evidence="12">
    <location>
        <begin position="234"/>
        <end position="240"/>
    </location>
    <ligand>
        <name>(6S)-NADPHX</name>
        <dbReference type="ChEBI" id="CHEBI:64076"/>
    </ligand>
</feature>
<organism evidence="15 16">
    <name type="scientific">Xanthomonas oryzae pv. oryzae (strain KACC10331 / KXO85)</name>
    <dbReference type="NCBI Taxonomy" id="291331"/>
    <lineage>
        <taxon>Bacteria</taxon>
        <taxon>Pseudomonadati</taxon>
        <taxon>Pseudomonadota</taxon>
        <taxon>Gammaproteobacteria</taxon>
        <taxon>Lysobacterales</taxon>
        <taxon>Lysobacteraceae</taxon>
        <taxon>Xanthomonas</taxon>
    </lineage>
</organism>
<evidence type="ECO:0000256" key="11">
    <source>
        <dbReference type="HAMAP-Rule" id="MF_01965"/>
    </source>
</evidence>
<feature type="binding site" evidence="12">
    <location>
        <position position="230"/>
    </location>
    <ligand>
        <name>K(+)</name>
        <dbReference type="ChEBI" id="CHEBI:29103"/>
    </ligand>
</feature>
<comment type="similarity">
    <text evidence="11">Belongs to the NnrD/CARKD family.</text>
</comment>
<dbReference type="GO" id="GO:0110051">
    <property type="term" value="P:metabolite repair"/>
    <property type="evidence" value="ECO:0007669"/>
    <property type="project" value="TreeGrafter"/>
</dbReference>
<comment type="similarity">
    <text evidence="1">In the N-terminal section; belongs to the NnrE/AIBP family.</text>
</comment>
<feature type="domain" description="YjeF N-terminal" evidence="14">
    <location>
        <begin position="119"/>
        <end position="320"/>
    </location>
</feature>
<keyword evidence="5 11" id="KW-0521">NADP</keyword>
<dbReference type="PANTHER" id="PTHR12592:SF0">
    <property type="entry name" value="ATP-DEPENDENT (S)-NAD(P)H-HYDRATE DEHYDRATASE"/>
    <property type="match status" value="1"/>
</dbReference>
<evidence type="ECO:0000256" key="12">
    <source>
        <dbReference type="HAMAP-Rule" id="MF_01966"/>
    </source>
</evidence>
<dbReference type="Gene3D" id="3.40.50.10260">
    <property type="entry name" value="YjeF N-terminal domain"/>
    <property type="match status" value="1"/>
</dbReference>
<keyword evidence="6 11" id="KW-0520">NAD</keyword>
<keyword evidence="16" id="KW-1185">Reference proteome</keyword>
<evidence type="ECO:0000256" key="2">
    <source>
        <dbReference type="ARBA" id="ARBA00009524"/>
    </source>
</evidence>
<dbReference type="CDD" id="cd01171">
    <property type="entry name" value="YXKO-related"/>
    <property type="match status" value="1"/>
</dbReference>
<dbReference type="HAMAP" id="MF_01965">
    <property type="entry name" value="NADHX_dehydratase"/>
    <property type="match status" value="1"/>
</dbReference>
<dbReference type="PROSITE" id="PS01049">
    <property type="entry name" value="YJEF_C_1"/>
    <property type="match status" value="1"/>
</dbReference>
<keyword evidence="4 11" id="KW-0067">ATP-binding</keyword>
<name>Q5GZ82_XANOR</name>
<dbReference type="EC" id="4.2.1.136" evidence="11"/>
<comment type="similarity">
    <text evidence="12">Belongs to the NnrE/AIBP family.</text>
</comment>
<feature type="binding site" evidence="11">
    <location>
        <begin position="510"/>
        <end position="514"/>
    </location>
    <ligand>
        <name>AMP</name>
        <dbReference type="ChEBI" id="CHEBI:456215"/>
    </ligand>
</feature>
<comment type="subunit">
    <text evidence="11">Homotetramer.</text>
</comment>
<dbReference type="InterPro" id="IPR029056">
    <property type="entry name" value="Ribokinase-like"/>
</dbReference>
<dbReference type="GO" id="GO:0052856">
    <property type="term" value="F:NAD(P)HX epimerase activity"/>
    <property type="evidence" value="ECO:0007669"/>
    <property type="project" value="UniProtKB-UniRule"/>
</dbReference>
<comment type="catalytic activity">
    <reaction evidence="12">
        <text>(6R)-NADPHX = (6S)-NADPHX</text>
        <dbReference type="Rhea" id="RHEA:32227"/>
        <dbReference type="ChEBI" id="CHEBI:64076"/>
        <dbReference type="ChEBI" id="CHEBI:64077"/>
        <dbReference type="EC" id="5.1.99.6"/>
    </reaction>
</comment>
<dbReference type="KEGG" id="xoo:XOO2735"/>
<evidence type="ECO:0000256" key="4">
    <source>
        <dbReference type="ARBA" id="ARBA00022840"/>
    </source>
</evidence>
<dbReference type="HAMAP" id="MF_01966">
    <property type="entry name" value="NADHX_epimerase"/>
    <property type="match status" value="1"/>
</dbReference>
<dbReference type="NCBIfam" id="TIGR00196">
    <property type="entry name" value="yjeF_cterm"/>
    <property type="match status" value="1"/>
</dbReference>
<evidence type="ECO:0000313" key="15">
    <source>
        <dbReference type="EMBL" id="AAW75989.1"/>
    </source>
</evidence>
<protein>
    <recommendedName>
        <fullName evidence="11 12">Multifunctional fusion protein</fullName>
    </recommendedName>
    <domain>
        <recommendedName>
            <fullName evidence="11">ADP-dependent (S)-NAD(P)H-hydrate dehydratase</fullName>
            <ecNumber evidence="11">4.2.1.136</ecNumber>
        </recommendedName>
        <alternativeName>
            <fullName evidence="11">ADP-dependent NAD(P)HX dehydratase</fullName>
        </alternativeName>
    </domain>
    <domain>
        <recommendedName>
            <fullName evidence="12">NAD(P)H-hydrate epimerase</fullName>
            <ecNumber evidence="12">5.1.99.6</ecNumber>
        </recommendedName>
        <alternativeName>
            <fullName evidence="12">NAD(P)HX epimerase</fullName>
        </alternativeName>
    </domain>
</protein>
<dbReference type="STRING" id="291331.XOO2735"/>
<keyword evidence="15" id="KW-0418">Kinase</keyword>
<feature type="binding site" evidence="11">
    <location>
        <position position="365"/>
    </location>
    <ligand>
        <name>(6S)-NADPHX</name>
        <dbReference type="ChEBI" id="CHEBI:64076"/>
    </ligand>
</feature>
<keyword evidence="15" id="KW-0808">Transferase</keyword>
<feature type="binding site" evidence="12">
    <location>
        <position position="168"/>
    </location>
    <ligand>
        <name>K(+)</name>
        <dbReference type="ChEBI" id="CHEBI:29103"/>
    </ligand>
</feature>
<dbReference type="PROSITE" id="PS51385">
    <property type="entry name" value="YJEF_N"/>
    <property type="match status" value="1"/>
</dbReference>
<evidence type="ECO:0000259" key="14">
    <source>
        <dbReference type="PROSITE" id="PS51385"/>
    </source>
</evidence>
<accession>Q5GZ82</accession>
<reference evidence="15 16" key="1">
    <citation type="journal article" date="2005" name="Nucleic Acids Res.">
        <title>The genome sequence of Xanthomonas oryzae pathovar oryzae KACC10331, the bacterial blight pathogen of rice.</title>
        <authorList>
            <person name="Lee B.M."/>
            <person name="Park Y.J."/>
            <person name="Park D.S."/>
            <person name="Kang H.W."/>
            <person name="Kim J.G."/>
            <person name="Song E.S."/>
            <person name="Park I.C."/>
            <person name="Yoon U.H."/>
            <person name="Hahn J.H."/>
            <person name="Koo B.S."/>
            <person name="Lee G.B."/>
            <person name="Kim H."/>
            <person name="Park H.S."/>
            <person name="Yoon K.O."/>
            <person name="Kim J.H."/>
            <person name="Jung C.H."/>
            <person name="Koh N.H."/>
            <person name="Seo J.S."/>
            <person name="Go S.J."/>
        </authorList>
    </citation>
    <scope>NUCLEOTIDE SEQUENCE [LARGE SCALE GENOMIC DNA]</scope>
    <source>
        <strain evidence="16">KACC10331 / KXO85</strain>
    </source>
</reference>
<dbReference type="Proteomes" id="UP000006735">
    <property type="component" value="Chromosome"/>
</dbReference>
<feature type="binding site" evidence="12">
    <location>
        <position position="263"/>
    </location>
    <ligand>
        <name>(6S)-NADPHX</name>
        <dbReference type="ChEBI" id="CHEBI:64076"/>
    </ligand>
</feature>
<dbReference type="InterPro" id="IPR004443">
    <property type="entry name" value="YjeF_N_dom"/>
</dbReference>
<feature type="binding site" evidence="11">
    <location>
        <position position="426"/>
    </location>
    <ligand>
        <name>(6S)-NADPHX</name>
        <dbReference type="ChEBI" id="CHEBI:64076"/>
    </ligand>
</feature>
<dbReference type="InterPro" id="IPR036652">
    <property type="entry name" value="YjeF_N_dom_sf"/>
</dbReference>
<dbReference type="EC" id="5.1.99.6" evidence="12"/>
<dbReference type="PROSITE" id="PS51383">
    <property type="entry name" value="YJEF_C_3"/>
    <property type="match status" value="1"/>
</dbReference>
<feature type="binding site" evidence="11">
    <location>
        <position position="540"/>
    </location>
    <ligand>
        <name>(6S)-NADPHX</name>
        <dbReference type="ChEBI" id="CHEBI:64076"/>
    </ligand>
</feature>
<dbReference type="AlphaFoldDB" id="Q5GZ82"/>
<comment type="catalytic activity">
    <reaction evidence="10 11">
        <text>(6S)-NADPHX + ADP = AMP + phosphate + NADPH + H(+)</text>
        <dbReference type="Rhea" id="RHEA:32235"/>
        <dbReference type="ChEBI" id="CHEBI:15378"/>
        <dbReference type="ChEBI" id="CHEBI:43474"/>
        <dbReference type="ChEBI" id="CHEBI:57783"/>
        <dbReference type="ChEBI" id="CHEBI:64076"/>
        <dbReference type="ChEBI" id="CHEBI:456215"/>
        <dbReference type="ChEBI" id="CHEBI:456216"/>
        <dbReference type="EC" id="4.2.1.136"/>
    </reaction>
</comment>
<comment type="catalytic activity">
    <reaction evidence="12">
        <text>(6R)-NADHX = (6S)-NADHX</text>
        <dbReference type="Rhea" id="RHEA:32215"/>
        <dbReference type="ChEBI" id="CHEBI:64074"/>
        <dbReference type="ChEBI" id="CHEBI:64075"/>
        <dbReference type="EC" id="5.1.99.6"/>
    </reaction>
</comment>